<proteinExistence type="predicted"/>
<keyword evidence="1" id="KW-0863">Zinc-finger</keyword>
<evidence type="ECO:0000259" key="2">
    <source>
        <dbReference type="PROSITE" id="PS50103"/>
    </source>
</evidence>
<protein>
    <recommendedName>
        <fullName evidence="2">C3H1-type domain-containing protein</fullName>
    </recommendedName>
</protein>
<keyword evidence="1" id="KW-0479">Metal-binding</keyword>
<dbReference type="InterPro" id="IPR000571">
    <property type="entry name" value="Znf_CCCH"/>
</dbReference>
<feature type="domain" description="C3H1-type" evidence="2">
    <location>
        <begin position="84"/>
        <end position="113"/>
    </location>
</feature>
<dbReference type="EMBL" id="JBEFKJ010000010">
    <property type="protein sequence ID" value="KAL2043759.1"/>
    <property type="molecule type" value="Genomic_DNA"/>
</dbReference>
<evidence type="ECO:0000313" key="3">
    <source>
        <dbReference type="EMBL" id="KAL2043759.1"/>
    </source>
</evidence>
<feature type="zinc finger region" description="C3H1-type" evidence="1">
    <location>
        <begin position="84"/>
        <end position="113"/>
    </location>
</feature>
<evidence type="ECO:0000256" key="1">
    <source>
        <dbReference type="PROSITE-ProRule" id="PRU00723"/>
    </source>
</evidence>
<keyword evidence="1" id="KW-0862">Zinc</keyword>
<name>A0ABR4AGD6_9LECA</name>
<comment type="caution">
    <text evidence="3">The sequence shown here is derived from an EMBL/GenBank/DDBJ whole genome shotgun (WGS) entry which is preliminary data.</text>
</comment>
<sequence length="461" mass="51066">MAYIPPHERDSLVDDVLNRIFPDDTDLGAYPKMPISTKHTAGHFKSVPETPNSYSPIKDWHWRSGTAKTSPTSFSTSENTFIPSVKNLTCYFWLKHGKCKWTDEECLYAHYHTGKAASGPVQVEQGKPAVAGKNASNVHPIYLDWRAGLSQPNGKIVQPDIQQQIEFIKAKAHEQNLNIIKHQFDKNNNIMGIGVKPGQCELVNNYRVEHVMSHVSPMLSAPCKPAPTSPEFPSSSLYPAGGASQQPALRVRINADLPAEYASYSTPQPRTEQLSQPSRQMICPRPMDHLKPTGSSYELYQTVMTVAVKDRAIRQLAQALDTAIENMELQQQGAAKEVQTLLKLAKSQMANEGLGGDHIANEIGRGTYLHPYTTSNGFAPAHVSAHQALRSGNSQPRYPNSPDIASKVTGIGDNLMHMMQREKICIDHLNEVKENVGKIIEDLGEGAVLPKGWFSRKFSIR</sequence>
<reference evidence="3 4" key="1">
    <citation type="submission" date="2024-09" db="EMBL/GenBank/DDBJ databases">
        <title>Rethinking Asexuality: The Enigmatic Case of Functional Sexual Genes in Lepraria (Stereocaulaceae).</title>
        <authorList>
            <person name="Doellman M."/>
            <person name="Sun Y."/>
            <person name="Barcenas-Pena A."/>
            <person name="Lumbsch H.T."/>
            <person name="Grewe F."/>
        </authorList>
    </citation>
    <scope>NUCLEOTIDE SEQUENCE [LARGE SCALE GENOMIC DNA]</scope>
    <source>
        <strain evidence="3 4">Mercado 3170</strain>
    </source>
</reference>
<dbReference type="Proteomes" id="UP001590950">
    <property type="component" value="Unassembled WGS sequence"/>
</dbReference>
<gene>
    <name evidence="3" type="ORF">N7G274_003278</name>
</gene>
<evidence type="ECO:0000313" key="4">
    <source>
        <dbReference type="Proteomes" id="UP001590950"/>
    </source>
</evidence>
<keyword evidence="4" id="KW-1185">Reference proteome</keyword>
<dbReference type="PROSITE" id="PS50103">
    <property type="entry name" value="ZF_C3H1"/>
    <property type="match status" value="1"/>
</dbReference>
<organism evidence="3 4">
    <name type="scientific">Stereocaulon virgatum</name>
    <dbReference type="NCBI Taxonomy" id="373712"/>
    <lineage>
        <taxon>Eukaryota</taxon>
        <taxon>Fungi</taxon>
        <taxon>Dikarya</taxon>
        <taxon>Ascomycota</taxon>
        <taxon>Pezizomycotina</taxon>
        <taxon>Lecanoromycetes</taxon>
        <taxon>OSLEUM clade</taxon>
        <taxon>Lecanoromycetidae</taxon>
        <taxon>Lecanorales</taxon>
        <taxon>Lecanorineae</taxon>
        <taxon>Stereocaulaceae</taxon>
        <taxon>Stereocaulon</taxon>
    </lineage>
</organism>
<accession>A0ABR4AGD6</accession>